<dbReference type="Gene3D" id="1.10.10.2840">
    <property type="entry name" value="PucR C-terminal helix-turn-helix domain"/>
    <property type="match status" value="1"/>
</dbReference>
<evidence type="ECO:0000259" key="3">
    <source>
        <dbReference type="Pfam" id="PF13556"/>
    </source>
</evidence>
<evidence type="ECO:0000259" key="2">
    <source>
        <dbReference type="Pfam" id="PF05651"/>
    </source>
</evidence>
<organism evidence="5 6">
    <name type="scientific">Allobacillus salarius</name>
    <dbReference type="NCBI Taxonomy" id="1955272"/>
    <lineage>
        <taxon>Bacteria</taxon>
        <taxon>Bacillati</taxon>
        <taxon>Bacillota</taxon>
        <taxon>Bacilli</taxon>
        <taxon>Bacillales</taxon>
        <taxon>Bacillaceae</taxon>
        <taxon>Allobacillus</taxon>
    </lineage>
</organism>
<dbReference type="InterPro" id="IPR041522">
    <property type="entry name" value="CdaR_GGDEF"/>
</dbReference>
<evidence type="ECO:0000256" key="1">
    <source>
        <dbReference type="ARBA" id="ARBA00006754"/>
    </source>
</evidence>
<sequence>MKITTIKNVLFHGKININCQLNGVCKVNEFVQFAQRAVKAVSNILPFSISLTDDKGLIVGDSNSRRVGTFHEPSQQVIMENKLVLFDEETTDHSKNIYPGAAVPLHFDFETIGVLGIIGDPKEVEPYALLVKSYIEMMWNEAAHQQRRTFEISHMETFLHYVLFKPDAEKEKIIEYCDMMDIPHSKTRFIIVADFGHSLSTINQKTLTLDEIKYRFIHLMKNIFNNHDDLCAFLNNDRIVLCKPSYGIEDYKEQLKEFVTQAKRFSEQANRLSIKEVSIAAGPLVSSIGELTNSYQKADLLIRFAKKNGLNGGAYHCLDPDILANLFYDGSTHLLDESLEMLFQPLMDDPASVELIKNFTTYLECNMNISEAAEQLFVHRNTLLYRLNKVERMTGIPYKNFKLASMLYYFLQRKASS</sequence>
<dbReference type="Proteomes" id="UP000316425">
    <property type="component" value="Unassembled WGS sequence"/>
</dbReference>
<comment type="similarity">
    <text evidence="1">Belongs to the CdaR family.</text>
</comment>
<dbReference type="PANTHER" id="PTHR33744">
    <property type="entry name" value="CARBOHYDRATE DIACID REGULATOR"/>
    <property type="match status" value="1"/>
</dbReference>
<accession>A0A556PQT2</accession>
<dbReference type="EMBL" id="VMHE01000003">
    <property type="protein sequence ID" value="TSJ66750.1"/>
    <property type="molecule type" value="Genomic_DNA"/>
</dbReference>
<evidence type="ECO:0008006" key="7">
    <source>
        <dbReference type="Google" id="ProtNLM"/>
    </source>
</evidence>
<evidence type="ECO:0000313" key="5">
    <source>
        <dbReference type="EMBL" id="TSJ66750.1"/>
    </source>
</evidence>
<dbReference type="AlphaFoldDB" id="A0A556PQT2"/>
<dbReference type="PANTHER" id="PTHR33744:SF15">
    <property type="entry name" value="CARBOHYDRATE DIACID REGULATOR"/>
    <property type="match status" value="1"/>
</dbReference>
<evidence type="ECO:0000313" key="6">
    <source>
        <dbReference type="Proteomes" id="UP000316425"/>
    </source>
</evidence>
<dbReference type="SUPFAM" id="SSF46689">
    <property type="entry name" value="Homeodomain-like"/>
    <property type="match status" value="1"/>
</dbReference>
<dbReference type="Pfam" id="PF13556">
    <property type="entry name" value="HTH_30"/>
    <property type="match status" value="1"/>
</dbReference>
<feature type="domain" description="PucR C-terminal helix-turn-helix" evidence="3">
    <location>
        <begin position="359"/>
        <end position="408"/>
    </location>
</feature>
<dbReference type="InterPro" id="IPR008599">
    <property type="entry name" value="Diacid_rec"/>
</dbReference>
<dbReference type="InterPro" id="IPR009057">
    <property type="entry name" value="Homeodomain-like_sf"/>
</dbReference>
<keyword evidence="6" id="KW-1185">Reference proteome</keyword>
<name>A0A556PQT2_9BACI</name>
<dbReference type="OrthoDB" id="9792148at2"/>
<protein>
    <recommendedName>
        <fullName evidence="7">Transcriptional regulator</fullName>
    </recommendedName>
</protein>
<dbReference type="InterPro" id="IPR042070">
    <property type="entry name" value="PucR_C-HTH_sf"/>
</dbReference>
<gene>
    <name evidence="5" type="ORF">FPQ13_03395</name>
</gene>
<proteinExistence type="inferred from homology"/>
<feature type="domain" description="Putative sugar diacid recognition" evidence="2">
    <location>
        <begin position="32"/>
        <end position="159"/>
    </location>
</feature>
<dbReference type="Pfam" id="PF05651">
    <property type="entry name" value="Diacid_rec"/>
    <property type="match status" value="1"/>
</dbReference>
<dbReference type="InterPro" id="IPR025736">
    <property type="entry name" value="PucR_C-HTH_dom"/>
</dbReference>
<comment type="caution">
    <text evidence="5">The sequence shown here is derived from an EMBL/GenBank/DDBJ whole genome shotgun (WGS) entry which is preliminary data.</text>
</comment>
<evidence type="ECO:0000259" key="4">
    <source>
        <dbReference type="Pfam" id="PF17853"/>
    </source>
</evidence>
<feature type="domain" description="CdaR GGDEF-like" evidence="4">
    <location>
        <begin position="170"/>
        <end position="302"/>
    </location>
</feature>
<dbReference type="Pfam" id="PF17853">
    <property type="entry name" value="GGDEF_2"/>
    <property type="match status" value="1"/>
</dbReference>
<dbReference type="InterPro" id="IPR051448">
    <property type="entry name" value="CdaR-like_regulators"/>
</dbReference>
<reference evidence="5 6" key="1">
    <citation type="submission" date="2019-07" db="EMBL/GenBank/DDBJ databases">
        <title>Allobacillus sp. nov. SKP isolated from shrimp paste of Euphausiacea.</title>
        <authorList>
            <person name="Kanchanasin P."/>
            <person name="Tanasupawat S."/>
            <person name="Shi W."/>
            <person name="Wu L."/>
            <person name="Ma J."/>
        </authorList>
    </citation>
    <scope>NUCLEOTIDE SEQUENCE [LARGE SCALE GENOMIC DNA]</scope>
    <source>
        <strain evidence="5 6">SKP4-8</strain>
    </source>
</reference>